<evidence type="ECO:0000313" key="1">
    <source>
        <dbReference type="EMBL" id="MBB3997476.1"/>
    </source>
</evidence>
<comment type="caution">
    <text evidence="1">The sequence shown here is derived from an EMBL/GenBank/DDBJ whole genome shotgun (WGS) entry which is preliminary data.</text>
</comment>
<dbReference type="Proteomes" id="UP000542776">
    <property type="component" value="Unassembled WGS sequence"/>
</dbReference>
<protein>
    <submittedName>
        <fullName evidence="1">Uncharacterized protein</fullName>
    </submittedName>
</protein>
<organism evidence="1 2">
    <name type="scientific">Aureimonas pseudogalii</name>
    <dbReference type="NCBI Taxonomy" id="1744844"/>
    <lineage>
        <taxon>Bacteria</taxon>
        <taxon>Pseudomonadati</taxon>
        <taxon>Pseudomonadota</taxon>
        <taxon>Alphaproteobacteria</taxon>
        <taxon>Hyphomicrobiales</taxon>
        <taxon>Aurantimonadaceae</taxon>
        <taxon>Aureimonas</taxon>
    </lineage>
</organism>
<evidence type="ECO:0000313" key="2">
    <source>
        <dbReference type="Proteomes" id="UP000542776"/>
    </source>
</evidence>
<keyword evidence="2" id="KW-1185">Reference proteome</keyword>
<sequence length="114" mass="12866">MAVREKIEEGLEAKRKLDLLRASLRTMPAIDVDALVEGASEKATLPQSSTMDPSDRVRLRQLLARLRDPVEMREFGLMYVSGRLMMVAPPESELIRKREFELLLALAGDDDQVV</sequence>
<proteinExistence type="predicted"/>
<dbReference type="AlphaFoldDB" id="A0A7W6EA10"/>
<gene>
    <name evidence="1" type="ORF">GGR04_001297</name>
</gene>
<reference evidence="1 2" key="1">
    <citation type="submission" date="2020-08" db="EMBL/GenBank/DDBJ databases">
        <title>Genomic Encyclopedia of Type Strains, Phase IV (KMG-IV): sequencing the most valuable type-strain genomes for metagenomic binning, comparative biology and taxonomic classification.</title>
        <authorList>
            <person name="Goeker M."/>
        </authorList>
    </citation>
    <scope>NUCLEOTIDE SEQUENCE [LARGE SCALE GENOMIC DNA]</scope>
    <source>
        <strain evidence="1 2">DSM 102238</strain>
    </source>
</reference>
<dbReference type="EMBL" id="JACIEK010000001">
    <property type="protein sequence ID" value="MBB3997476.1"/>
    <property type="molecule type" value="Genomic_DNA"/>
</dbReference>
<accession>A0A7W6EA10</accession>
<name>A0A7W6EA10_9HYPH</name>
<dbReference type="RefSeq" id="WP_183198929.1">
    <property type="nucleotide sequence ID" value="NZ_JACIEK010000001.1"/>
</dbReference>